<proteinExistence type="predicted"/>
<accession>A0A383V6D9</accession>
<dbReference type="Proteomes" id="UP000256970">
    <property type="component" value="Unassembled WGS sequence"/>
</dbReference>
<evidence type="ECO:0000313" key="6">
    <source>
        <dbReference type="Proteomes" id="UP000256970"/>
    </source>
</evidence>
<organism evidence="5 6">
    <name type="scientific">Tetradesmus obliquus</name>
    <name type="common">Green alga</name>
    <name type="synonym">Acutodesmus obliquus</name>
    <dbReference type="NCBI Taxonomy" id="3088"/>
    <lineage>
        <taxon>Eukaryota</taxon>
        <taxon>Viridiplantae</taxon>
        <taxon>Chlorophyta</taxon>
        <taxon>core chlorophytes</taxon>
        <taxon>Chlorophyceae</taxon>
        <taxon>CS clade</taxon>
        <taxon>Sphaeropleales</taxon>
        <taxon>Scenedesmaceae</taxon>
        <taxon>Tetradesmus</taxon>
    </lineage>
</organism>
<reference evidence="5 6" key="1">
    <citation type="submission" date="2016-10" db="EMBL/GenBank/DDBJ databases">
        <authorList>
            <person name="Cai Z."/>
        </authorList>
    </citation>
    <scope>NUCLEOTIDE SEQUENCE [LARGE SCALE GENOMIC DNA]</scope>
</reference>
<dbReference type="GO" id="GO:0016491">
    <property type="term" value="F:oxidoreductase activity"/>
    <property type="evidence" value="ECO:0007669"/>
    <property type="project" value="UniProtKB-KW"/>
</dbReference>
<dbReference type="AlphaFoldDB" id="A0A383V6D9"/>
<keyword evidence="1" id="KW-0560">Oxidoreductase</keyword>
<evidence type="ECO:0000256" key="1">
    <source>
        <dbReference type="ARBA" id="ARBA00023002"/>
    </source>
</evidence>
<dbReference type="Gene3D" id="3.30.9.10">
    <property type="entry name" value="D-Amino Acid Oxidase, subunit A, domain 2"/>
    <property type="match status" value="1"/>
</dbReference>
<dbReference type="PANTHER" id="PTHR13847:SF287">
    <property type="entry name" value="FAD-DEPENDENT OXIDOREDUCTASE DOMAIN-CONTAINING PROTEIN 1"/>
    <property type="match status" value="1"/>
</dbReference>
<name>A0A383V6D9_TETOB</name>
<dbReference type="InterPro" id="IPR036188">
    <property type="entry name" value="FAD/NAD-bd_sf"/>
</dbReference>
<gene>
    <name evidence="5" type="ORF">BQ4739_LOCUS906</name>
</gene>
<sequence>MHALHTKPPPRPHYGVRCCTFPSTLFVSHSSSRRSACIVAAVGSSSAQDTVDVAVIGSGIIGLCVARKLLQDTQLSVALLDAKQPCAGATGAGQGYIWLAHRDPASPSWPLARRSKAMWQQLAAAAGSSKLGTAMEWQENGSLLLATSADEVAQLQARAAMLQQQGVPGVVLLSPRELKMAEPALKLPTGSHGLLVKSDAQINGKQTAFAMLEDCQQLAAAAAGGSAGQTSQLLLGLQEPVVGLQPLGDGAGVEVTTQKRRVRARQGVVVAAGVWSGQLLAAATGQQGWQQLLQPRRGHLLEMQPPAGMPRIHTGMMELSYTQHYSSSSEQSHGTAAGNSSSSSKAVHITFTATTSASGTLLIGSSREFSGWEALPDAVIIDAIMQRASCFLPHLSGISAQQLLATTRVGLRPFAVGGLPSVGLVPGLPGVAVAAGHEGSGLCLGPATADLVLHQLLGLDLAAAAAAAGGGGGGEAGGGVTADELLAAAKELAPERRLASLAAASR</sequence>
<protein>
    <recommendedName>
        <fullName evidence="2">FAD-dependent oxidoreductase domain-containing protein 1</fullName>
    </recommendedName>
</protein>
<dbReference type="InterPro" id="IPR006076">
    <property type="entry name" value="FAD-dep_OxRdtase"/>
</dbReference>
<evidence type="ECO:0000256" key="3">
    <source>
        <dbReference type="ARBA" id="ARBA00046185"/>
    </source>
</evidence>
<dbReference type="PANTHER" id="PTHR13847">
    <property type="entry name" value="SARCOSINE DEHYDROGENASE-RELATED"/>
    <property type="match status" value="1"/>
</dbReference>
<feature type="domain" description="FAD dependent oxidoreductase" evidence="4">
    <location>
        <begin position="52"/>
        <end position="452"/>
    </location>
</feature>
<dbReference type="GO" id="GO:0005737">
    <property type="term" value="C:cytoplasm"/>
    <property type="evidence" value="ECO:0007669"/>
    <property type="project" value="TreeGrafter"/>
</dbReference>
<dbReference type="Pfam" id="PF01266">
    <property type="entry name" value="DAO"/>
    <property type="match status" value="1"/>
</dbReference>
<dbReference type="Gene3D" id="3.50.50.60">
    <property type="entry name" value="FAD/NAD(P)-binding domain"/>
    <property type="match status" value="1"/>
</dbReference>
<evidence type="ECO:0000256" key="2">
    <source>
        <dbReference type="ARBA" id="ARBA00039785"/>
    </source>
</evidence>
<dbReference type="SUPFAM" id="SSF51905">
    <property type="entry name" value="FAD/NAD(P)-binding domain"/>
    <property type="match status" value="1"/>
</dbReference>
<evidence type="ECO:0000313" key="5">
    <source>
        <dbReference type="EMBL" id="SZX60352.1"/>
    </source>
</evidence>
<keyword evidence="6" id="KW-1185">Reference proteome</keyword>
<evidence type="ECO:0000259" key="4">
    <source>
        <dbReference type="Pfam" id="PF01266"/>
    </source>
</evidence>
<comment type="function">
    <text evidence="3">Required for the assembly of the mitochondrial membrane respiratory chain NADH dehydrogenase (Complex I). Involved in mid-late stages of complex I assembly.</text>
</comment>
<dbReference type="STRING" id="3088.A0A383V6D9"/>
<dbReference type="EMBL" id="FNXT01000059">
    <property type="protein sequence ID" value="SZX60352.1"/>
    <property type="molecule type" value="Genomic_DNA"/>
</dbReference>
<dbReference type="SUPFAM" id="SSF54373">
    <property type="entry name" value="FAD-linked reductases, C-terminal domain"/>
    <property type="match status" value="1"/>
</dbReference>